<dbReference type="EMBL" id="JAPFFI010000026">
    <property type="protein sequence ID" value="KAJ6309464.1"/>
    <property type="molecule type" value="Genomic_DNA"/>
</dbReference>
<reference evidence="2" key="2">
    <citation type="journal article" date="2023" name="Int. J. Mol. Sci.">
        <title>De Novo Assembly and Annotation of 11 Diverse Shrub Willow (Salix) Genomes Reveals Novel Gene Organization in Sex-Linked Regions.</title>
        <authorList>
            <person name="Hyden B."/>
            <person name="Feng K."/>
            <person name="Yates T.B."/>
            <person name="Jawdy S."/>
            <person name="Cereghino C."/>
            <person name="Smart L.B."/>
            <person name="Muchero W."/>
        </authorList>
    </citation>
    <scope>NUCLEOTIDE SEQUENCE</scope>
    <source>
        <tissue evidence="2">Shoot tip</tissue>
    </source>
</reference>
<name>A0ABQ8ZS70_9ROSI</name>
<protein>
    <submittedName>
        <fullName evidence="2">Uncharacterized protein</fullName>
    </submittedName>
</protein>
<feature type="compositionally biased region" description="Basic residues" evidence="1">
    <location>
        <begin position="18"/>
        <end position="27"/>
    </location>
</feature>
<organism evidence="2 3">
    <name type="scientific">Salix suchowensis</name>
    <dbReference type="NCBI Taxonomy" id="1278906"/>
    <lineage>
        <taxon>Eukaryota</taxon>
        <taxon>Viridiplantae</taxon>
        <taxon>Streptophyta</taxon>
        <taxon>Embryophyta</taxon>
        <taxon>Tracheophyta</taxon>
        <taxon>Spermatophyta</taxon>
        <taxon>Magnoliopsida</taxon>
        <taxon>eudicotyledons</taxon>
        <taxon>Gunneridae</taxon>
        <taxon>Pentapetalae</taxon>
        <taxon>rosids</taxon>
        <taxon>fabids</taxon>
        <taxon>Malpighiales</taxon>
        <taxon>Salicaceae</taxon>
        <taxon>Saliceae</taxon>
        <taxon>Salix</taxon>
    </lineage>
</organism>
<proteinExistence type="predicted"/>
<feature type="compositionally biased region" description="Basic and acidic residues" evidence="1">
    <location>
        <begin position="28"/>
        <end position="39"/>
    </location>
</feature>
<comment type="caution">
    <text evidence="2">The sequence shown here is derived from an EMBL/GenBank/DDBJ whole genome shotgun (WGS) entry which is preliminary data.</text>
</comment>
<reference evidence="2" key="1">
    <citation type="submission" date="2022-10" db="EMBL/GenBank/DDBJ databases">
        <authorList>
            <person name="Hyden B.L."/>
            <person name="Feng K."/>
            <person name="Yates T."/>
            <person name="Jawdy S."/>
            <person name="Smart L.B."/>
            <person name="Muchero W."/>
        </authorList>
    </citation>
    <scope>NUCLEOTIDE SEQUENCE</scope>
    <source>
        <tissue evidence="2">Shoot tip</tissue>
    </source>
</reference>
<evidence type="ECO:0000313" key="2">
    <source>
        <dbReference type="EMBL" id="KAJ6309464.1"/>
    </source>
</evidence>
<sequence length="97" mass="11516">MKKTKKRKAAEGEEMNEKKKKRRRRILKEKVDEGEKSNDDFPEEGEWRVIVICCFLLQWRVIVNLLKSIFSSSLANTTPDEIYSLKHSLFGNWFPKN</sequence>
<evidence type="ECO:0000256" key="1">
    <source>
        <dbReference type="SAM" id="MobiDB-lite"/>
    </source>
</evidence>
<keyword evidence="3" id="KW-1185">Reference proteome</keyword>
<gene>
    <name evidence="2" type="ORF">OIU77_015261</name>
</gene>
<dbReference type="Proteomes" id="UP001141253">
    <property type="component" value="Unassembled WGS sequence"/>
</dbReference>
<evidence type="ECO:0000313" key="3">
    <source>
        <dbReference type="Proteomes" id="UP001141253"/>
    </source>
</evidence>
<accession>A0ABQ8ZS70</accession>
<feature type="region of interest" description="Disordered" evidence="1">
    <location>
        <begin position="1"/>
        <end position="41"/>
    </location>
</feature>